<feature type="binding site" evidence="18">
    <location>
        <begin position="128"/>
        <end position="134"/>
    </location>
    <ligand>
        <name>(6S)-NADPHX</name>
        <dbReference type="ChEBI" id="CHEBI:64076"/>
    </ligand>
</feature>
<evidence type="ECO:0000256" key="6">
    <source>
        <dbReference type="ARBA" id="ARBA00022741"/>
    </source>
</evidence>
<comment type="catalytic activity">
    <reaction evidence="2 18 19">
        <text>(6R)-NADPHX = (6S)-NADPHX</text>
        <dbReference type="Rhea" id="RHEA:32227"/>
        <dbReference type="ChEBI" id="CHEBI:64076"/>
        <dbReference type="ChEBI" id="CHEBI:64077"/>
        <dbReference type="EC" id="5.1.99.6"/>
    </reaction>
</comment>
<dbReference type="RefSeq" id="WP_021704828.1">
    <property type="nucleotide sequence ID" value="NZ_BATJ01000005.1"/>
</dbReference>
<dbReference type="GO" id="GO:0046872">
    <property type="term" value="F:metal ion binding"/>
    <property type="evidence" value="ECO:0007669"/>
    <property type="project" value="UniProtKB-UniRule"/>
</dbReference>
<feature type="binding site" evidence="17">
    <location>
        <position position="259"/>
    </location>
    <ligand>
        <name>(6S)-NADPHX</name>
        <dbReference type="ChEBI" id="CHEBI:64076"/>
    </ligand>
</feature>
<dbReference type="InterPro" id="IPR017953">
    <property type="entry name" value="Carbohydrate_kinase_pred_CS"/>
</dbReference>
<dbReference type="FunFam" id="3.40.1190.20:FF:000017">
    <property type="entry name" value="Multifunctional fusion protein"/>
    <property type="match status" value="1"/>
</dbReference>
<keyword evidence="5 18" id="KW-0479">Metal-binding</keyword>
<comment type="function">
    <text evidence="14 19">Bifunctional enzyme that catalyzes the epimerization of the S- and R-forms of NAD(P)HX and the dehydration of the S-form of NAD(P)HX at the expense of ADP, which is converted to AMP. This allows the repair of both epimers of NAD(P)HX, a damaged form of NAD(P)H that is a result of enzymatic or heat-dependent hydration.</text>
</comment>
<dbReference type="NCBIfam" id="TIGR00196">
    <property type="entry name" value="yjeF_cterm"/>
    <property type="match status" value="1"/>
</dbReference>
<dbReference type="GO" id="GO:0046496">
    <property type="term" value="P:nicotinamide nucleotide metabolic process"/>
    <property type="evidence" value="ECO:0007669"/>
    <property type="project" value="UniProtKB-UniRule"/>
</dbReference>
<evidence type="ECO:0000256" key="19">
    <source>
        <dbReference type="PIRNR" id="PIRNR017184"/>
    </source>
</evidence>
<dbReference type="PROSITE" id="PS51383">
    <property type="entry name" value="YJEF_C_3"/>
    <property type="match status" value="1"/>
</dbReference>
<keyword evidence="23" id="KW-1185">Reference proteome</keyword>
<dbReference type="PANTHER" id="PTHR12592:SF0">
    <property type="entry name" value="ATP-DEPENDENT (S)-NAD(P)H-HYDRATE DEHYDRATASE"/>
    <property type="match status" value="1"/>
</dbReference>
<dbReference type="EC" id="4.2.1.136" evidence="19"/>
<comment type="catalytic activity">
    <reaction evidence="1 18 19">
        <text>(6R)-NADHX = (6S)-NADHX</text>
        <dbReference type="Rhea" id="RHEA:32215"/>
        <dbReference type="ChEBI" id="CHEBI:64074"/>
        <dbReference type="ChEBI" id="CHEBI:64075"/>
        <dbReference type="EC" id="5.1.99.6"/>
    </reaction>
</comment>
<dbReference type="InterPro" id="IPR036652">
    <property type="entry name" value="YjeF_N_dom_sf"/>
</dbReference>
<comment type="subunit">
    <text evidence="17">Homotetramer.</text>
</comment>
<keyword evidence="9 18" id="KW-0630">Potassium</keyword>
<keyword evidence="7 17" id="KW-0067">ATP-binding</keyword>
<dbReference type="PROSITE" id="PS51385">
    <property type="entry name" value="YJEF_N"/>
    <property type="match status" value="1"/>
</dbReference>
<evidence type="ECO:0000256" key="14">
    <source>
        <dbReference type="ARBA" id="ARBA00025153"/>
    </source>
</evidence>
<comment type="similarity">
    <text evidence="18">Belongs to the NnrE/AIBP family.</text>
</comment>
<feature type="binding site" evidence="17">
    <location>
        <position position="366"/>
    </location>
    <ligand>
        <name>(6S)-NADPHX</name>
        <dbReference type="ChEBI" id="CHEBI:64076"/>
    </ligand>
</feature>
<feature type="binding site" evidence="17">
    <location>
        <position position="320"/>
    </location>
    <ligand>
        <name>(6S)-NADPHX</name>
        <dbReference type="ChEBI" id="CHEBI:64076"/>
    </ligand>
</feature>
<dbReference type="Proteomes" id="UP000016570">
    <property type="component" value="Unassembled WGS sequence"/>
</dbReference>
<evidence type="ECO:0000313" key="23">
    <source>
        <dbReference type="Proteomes" id="UP000016570"/>
    </source>
</evidence>
<name>U2ZZK9_VIBPR</name>
<comment type="similarity">
    <text evidence="17">Belongs to the NnrD/CARKD family.</text>
</comment>
<feature type="binding site" evidence="17">
    <location>
        <position position="431"/>
    </location>
    <ligand>
        <name>AMP</name>
        <dbReference type="ChEBI" id="CHEBI:456215"/>
    </ligand>
</feature>
<comment type="catalytic activity">
    <reaction evidence="16 17 19">
        <text>(6S)-NADPHX + ADP = AMP + phosphate + NADPH + H(+)</text>
        <dbReference type="Rhea" id="RHEA:32235"/>
        <dbReference type="ChEBI" id="CHEBI:15378"/>
        <dbReference type="ChEBI" id="CHEBI:43474"/>
        <dbReference type="ChEBI" id="CHEBI:57783"/>
        <dbReference type="ChEBI" id="CHEBI:64076"/>
        <dbReference type="ChEBI" id="CHEBI:456215"/>
        <dbReference type="ChEBI" id="CHEBI:456216"/>
        <dbReference type="EC" id="4.2.1.136"/>
    </reaction>
</comment>
<evidence type="ECO:0000256" key="8">
    <source>
        <dbReference type="ARBA" id="ARBA00022857"/>
    </source>
</evidence>
<evidence type="ECO:0000259" key="20">
    <source>
        <dbReference type="PROSITE" id="PS51383"/>
    </source>
</evidence>
<evidence type="ECO:0000313" key="22">
    <source>
        <dbReference type="EMBL" id="GAD66850.1"/>
    </source>
</evidence>
<evidence type="ECO:0000256" key="13">
    <source>
        <dbReference type="ARBA" id="ARBA00023268"/>
    </source>
</evidence>
<dbReference type="PIRSF" id="PIRSF017184">
    <property type="entry name" value="Nnr"/>
    <property type="match status" value="1"/>
</dbReference>
<feature type="binding site" evidence="18">
    <location>
        <begin position="61"/>
        <end position="65"/>
    </location>
    <ligand>
        <name>(6S)-NADPHX</name>
        <dbReference type="ChEBI" id="CHEBI:64076"/>
    </ligand>
</feature>
<comment type="similarity">
    <text evidence="3 19">In the N-terminal section; belongs to the NnrE/AIBP family.</text>
</comment>
<keyword evidence="6 17" id="KW-0547">Nucleotide-binding</keyword>
<comment type="cofactor">
    <cofactor evidence="17">
        <name>Mg(2+)</name>
        <dbReference type="ChEBI" id="CHEBI:18420"/>
    </cofactor>
</comment>
<dbReference type="InterPro" id="IPR029056">
    <property type="entry name" value="Ribokinase-like"/>
</dbReference>
<accession>U2ZZK9</accession>
<dbReference type="InterPro" id="IPR004443">
    <property type="entry name" value="YjeF_N_dom"/>
</dbReference>
<dbReference type="Pfam" id="PF03853">
    <property type="entry name" value="YjeF_N"/>
    <property type="match status" value="1"/>
</dbReference>
<dbReference type="eggNOG" id="COG0062">
    <property type="taxonomic scope" value="Bacteria"/>
</dbReference>
<dbReference type="SUPFAM" id="SSF53613">
    <property type="entry name" value="Ribokinase-like"/>
    <property type="match status" value="1"/>
</dbReference>
<feature type="domain" description="YjeF N-terminal" evidence="21">
    <location>
        <begin position="13"/>
        <end position="214"/>
    </location>
</feature>
<evidence type="ECO:0000256" key="7">
    <source>
        <dbReference type="ARBA" id="ARBA00022840"/>
    </source>
</evidence>
<evidence type="ECO:0000256" key="1">
    <source>
        <dbReference type="ARBA" id="ARBA00000013"/>
    </source>
</evidence>
<evidence type="ECO:0000256" key="9">
    <source>
        <dbReference type="ARBA" id="ARBA00022958"/>
    </source>
</evidence>
<dbReference type="SUPFAM" id="SSF64153">
    <property type="entry name" value="YjeF N-terminal domain-like"/>
    <property type="match status" value="1"/>
</dbReference>
<dbReference type="Gene3D" id="3.40.1190.20">
    <property type="match status" value="1"/>
</dbReference>
<gene>
    <name evidence="22" type="primary">nnr</name>
    <name evidence="17" type="synonym">nnrD</name>
    <name evidence="18" type="synonym">nnrE</name>
    <name evidence="22" type="ORF">VPR01S_05_01450</name>
</gene>
<dbReference type="GO" id="GO:0052856">
    <property type="term" value="F:NAD(P)HX epimerase activity"/>
    <property type="evidence" value="ECO:0007669"/>
    <property type="project" value="UniProtKB-UniRule"/>
</dbReference>
<evidence type="ECO:0000256" key="18">
    <source>
        <dbReference type="HAMAP-Rule" id="MF_01966"/>
    </source>
</evidence>
<evidence type="ECO:0000256" key="4">
    <source>
        <dbReference type="ARBA" id="ARBA00009524"/>
    </source>
</evidence>
<evidence type="ECO:0000256" key="12">
    <source>
        <dbReference type="ARBA" id="ARBA00023239"/>
    </source>
</evidence>
<feature type="binding site" evidence="18">
    <location>
        <position position="62"/>
    </location>
    <ligand>
        <name>K(+)</name>
        <dbReference type="ChEBI" id="CHEBI:29103"/>
    </ligand>
</feature>
<reference evidence="22 23" key="1">
    <citation type="submission" date="2013-09" db="EMBL/GenBank/DDBJ databases">
        <title>Whole genome shotgun sequence of Vibrio proteolyticus NBRC 13287.</title>
        <authorList>
            <person name="Isaki S."/>
            <person name="Hosoyama A."/>
            <person name="Numata M."/>
            <person name="Hashimoto M."/>
            <person name="Hosoyama Y."/>
            <person name="Tsuchikane K."/>
            <person name="Noguchi M."/>
            <person name="Hirakata S."/>
            <person name="Ichikawa N."/>
            <person name="Ohji S."/>
            <person name="Yamazoe A."/>
            <person name="Fujita N."/>
        </authorList>
    </citation>
    <scope>NUCLEOTIDE SEQUENCE [LARGE SCALE GENOMIC DNA]</scope>
    <source>
        <strain evidence="22 23">NBRC 13287</strain>
    </source>
</reference>
<evidence type="ECO:0000256" key="10">
    <source>
        <dbReference type="ARBA" id="ARBA00023027"/>
    </source>
</evidence>
<comment type="cofactor">
    <cofactor evidence="18 19">
        <name>K(+)</name>
        <dbReference type="ChEBI" id="CHEBI:29103"/>
    </cofactor>
    <text evidence="18 19">Binds 1 potassium ion per subunit.</text>
</comment>
<dbReference type="PROSITE" id="PS01050">
    <property type="entry name" value="YJEF_C_2"/>
    <property type="match status" value="1"/>
</dbReference>
<keyword evidence="8 17" id="KW-0521">NADP</keyword>
<evidence type="ECO:0000256" key="17">
    <source>
        <dbReference type="HAMAP-Rule" id="MF_01965"/>
    </source>
</evidence>
<evidence type="ECO:0000256" key="16">
    <source>
        <dbReference type="ARBA" id="ARBA00049209"/>
    </source>
</evidence>
<feature type="binding site" evidence="18">
    <location>
        <position position="124"/>
    </location>
    <ligand>
        <name>K(+)</name>
        <dbReference type="ChEBI" id="CHEBI:29103"/>
    </ligand>
</feature>
<evidence type="ECO:0000256" key="2">
    <source>
        <dbReference type="ARBA" id="ARBA00000909"/>
    </source>
</evidence>
<evidence type="ECO:0000256" key="3">
    <source>
        <dbReference type="ARBA" id="ARBA00006001"/>
    </source>
</evidence>
<dbReference type="STRING" id="1219065.VPR01S_05_01450"/>
<dbReference type="PANTHER" id="PTHR12592">
    <property type="entry name" value="ATP-DEPENDENT (S)-NAD(P)H-HYDRATE DEHYDRATASE FAMILY MEMBER"/>
    <property type="match status" value="1"/>
</dbReference>
<dbReference type="eggNOG" id="COG0063">
    <property type="taxonomic scope" value="Bacteria"/>
</dbReference>
<comment type="similarity">
    <text evidence="4 19">In the C-terminal section; belongs to the NnrD/CARKD family.</text>
</comment>
<sequence>MSLPAHYYSAQQVKAGEVLAARSAGVPMYTLMKRAGLAAFQLLRQSHPRAQHLLIYTGGGNNGGDGYIVATLALQAGLSVTLCHHGDPERVSGDAALARDEFCQAGGKIRPDDTQFYSPDVVVDAVLGTGLSGQVRSSTRQLIQMINSYECPVIAIDVPSGLCANTGTVLGAAVRATQTISFIGLKQGLVTGQARDYVGQMHFAGLEMAEVFDCQNSPSVYAITPAYCDDLLQPRRQSAHKGRFGRSVLIGGDLGMGGAILLASEACLRAGSGLTATLTQQQHLTPLLVRMPEVMASDWLEGCTMRDRIHWASAIGFGPGLGQTNFSKTLFDHISHQNKPKVFDADALNLLAMYPNQDDNRIITPHPGEAARLLDCTVADIEADRYQATKSLQEKYSGVCVLKGAGTIVSSDYTTRVCLVGNPGMATGGMGDVLTGVITGFLAQGYELMDAASLGVYVHSRAADLAAGSAGERGLVASDLFPCIREVVNRVR</sequence>
<dbReference type="GO" id="GO:0110051">
    <property type="term" value="P:metabolite repair"/>
    <property type="evidence" value="ECO:0007669"/>
    <property type="project" value="TreeGrafter"/>
</dbReference>
<keyword evidence="11 18" id="KW-0413">Isomerase</keyword>
<keyword evidence="12 17" id="KW-0456">Lyase</keyword>
<dbReference type="EMBL" id="BATJ01000005">
    <property type="protein sequence ID" value="GAD66850.1"/>
    <property type="molecule type" value="Genomic_DNA"/>
</dbReference>
<dbReference type="HAMAP" id="MF_01965">
    <property type="entry name" value="NADHX_dehydratase"/>
    <property type="match status" value="1"/>
</dbReference>
<dbReference type="GO" id="GO:0005524">
    <property type="term" value="F:ATP binding"/>
    <property type="evidence" value="ECO:0007669"/>
    <property type="project" value="UniProtKB-UniRule"/>
</dbReference>
<dbReference type="InterPro" id="IPR000631">
    <property type="entry name" value="CARKD"/>
</dbReference>
<dbReference type="HAMAP" id="MF_01966">
    <property type="entry name" value="NADHX_epimerase"/>
    <property type="match status" value="1"/>
</dbReference>
<dbReference type="GO" id="GO:0052855">
    <property type="term" value="F:ADP-dependent NAD(P)H-hydrate dehydratase activity"/>
    <property type="evidence" value="ECO:0007669"/>
    <property type="project" value="UniProtKB-UniRule"/>
</dbReference>
<evidence type="ECO:0000256" key="5">
    <source>
        <dbReference type="ARBA" id="ARBA00022723"/>
    </source>
</evidence>
<comment type="function">
    <text evidence="18">Catalyzes the epimerization of the S- and R-forms of NAD(P)HX, a damaged form of NAD(P)H that is a result of enzymatic or heat-dependent hydration. This is a prerequisite for the S-specific NAD(P)H-hydrate dehydratase to allow the repair of both epimers of NAD(P)HX.</text>
</comment>
<keyword evidence="13" id="KW-0511">Multifunctional enzyme</keyword>
<proteinExistence type="inferred from homology"/>
<organism evidence="22 23">
    <name type="scientific">Vibrio proteolyticus NBRC 13287</name>
    <dbReference type="NCBI Taxonomy" id="1219065"/>
    <lineage>
        <taxon>Bacteria</taxon>
        <taxon>Pseudomonadati</taxon>
        <taxon>Pseudomonadota</taxon>
        <taxon>Gammaproteobacteria</taxon>
        <taxon>Vibrionales</taxon>
        <taxon>Vibrionaceae</taxon>
        <taxon>Vibrio</taxon>
    </lineage>
</organism>
<dbReference type="NCBIfam" id="TIGR00197">
    <property type="entry name" value="yjeF_nterm"/>
    <property type="match status" value="1"/>
</dbReference>
<feature type="binding site" evidence="17">
    <location>
        <begin position="403"/>
        <end position="407"/>
    </location>
    <ligand>
        <name>AMP</name>
        <dbReference type="ChEBI" id="CHEBI:456215"/>
    </ligand>
</feature>
<comment type="caution">
    <text evidence="22">The sequence shown here is derived from an EMBL/GenBank/DDBJ whole genome shotgun (WGS) entry which is preliminary data.</text>
</comment>
<comment type="caution">
    <text evidence="18">Lacks conserved residue(s) required for the propagation of feature annotation.</text>
</comment>
<dbReference type="Gene3D" id="3.40.50.10260">
    <property type="entry name" value="YjeF N-terminal domain"/>
    <property type="match status" value="1"/>
</dbReference>
<comment type="function">
    <text evidence="17">Catalyzes the dehydration of the S-form of NAD(P)HX at the expense of ADP, which is converted to AMP. Together with NAD(P)HX epimerase, which catalyzes the epimerization of the S- and R-forms, the enzyme allows the repair of both epimers of NAD(P)HX, a damaged form of NAD(P)H that is a result of enzymatic or heat-dependent hydration.</text>
</comment>
<dbReference type="CDD" id="cd01171">
    <property type="entry name" value="YXKO-related"/>
    <property type="match status" value="1"/>
</dbReference>
<evidence type="ECO:0000256" key="15">
    <source>
        <dbReference type="ARBA" id="ARBA00048238"/>
    </source>
</evidence>
<dbReference type="AlphaFoldDB" id="U2ZZK9"/>
<protein>
    <recommendedName>
        <fullName evidence="19">Bifunctional NAD(P)H-hydrate repair enzyme</fullName>
    </recommendedName>
    <alternativeName>
        <fullName evidence="19">Nicotinamide nucleotide repair protein</fullName>
    </alternativeName>
    <domain>
        <recommendedName>
            <fullName evidence="19">ADP-dependent (S)-NAD(P)H-hydrate dehydratase</fullName>
            <ecNumber evidence="19">4.2.1.136</ecNumber>
        </recommendedName>
        <alternativeName>
            <fullName evidence="19">ADP-dependent NAD(P)HX dehydratase</fullName>
        </alternativeName>
    </domain>
    <domain>
        <recommendedName>
            <fullName evidence="19">NAD(P)H-hydrate epimerase</fullName>
            <ecNumber evidence="19">5.1.99.6</ecNumber>
        </recommendedName>
    </domain>
</protein>
<keyword evidence="10 17" id="KW-0520">NAD</keyword>
<dbReference type="EC" id="5.1.99.6" evidence="19"/>
<evidence type="ECO:0000259" key="21">
    <source>
        <dbReference type="PROSITE" id="PS51385"/>
    </source>
</evidence>
<evidence type="ECO:0000256" key="11">
    <source>
        <dbReference type="ARBA" id="ARBA00023235"/>
    </source>
</evidence>
<feature type="binding site" evidence="18">
    <location>
        <position position="160"/>
    </location>
    <ligand>
        <name>K(+)</name>
        <dbReference type="ChEBI" id="CHEBI:29103"/>
    </ligand>
</feature>
<feature type="binding site" evidence="17">
    <location>
        <position position="432"/>
    </location>
    <ligand>
        <name>(6S)-NADPHX</name>
        <dbReference type="ChEBI" id="CHEBI:64076"/>
    </ligand>
</feature>
<dbReference type="InterPro" id="IPR030677">
    <property type="entry name" value="Nnr"/>
</dbReference>
<feature type="binding site" evidence="18">
    <location>
        <position position="157"/>
    </location>
    <ligand>
        <name>(6S)-NADPHX</name>
        <dbReference type="ChEBI" id="CHEBI:64076"/>
    </ligand>
</feature>
<comment type="catalytic activity">
    <reaction evidence="15 17 19">
        <text>(6S)-NADHX + ADP = AMP + phosphate + NADH + H(+)</text>
        <dbReference type="Rhea" id="RHEA:32223"/>
        <dbReference type="ChEBI" id="CHEBI:15378"/>
        <dbReference type="ChEBI" id="CHEBI:43474"/>
        <dbReference type="ChEBI" id="CHEBI:57945"/>
        <dbReference type="ChEBI" id="CHEBI:64074"/>
        <dbReference type="ChEBI" id="CHEBI:456215"/>
        <dbReference type="ChEBI" id="CHEBI:456216"/>
        <dbReference type="EC" id="4.2.1.136"/>
    </reaction>
</comment>
<feature type="domain" description="YjeF C-terminal" evidence="20">
    <location>
        <begin position="224"/>
        <end position="491"/>
    </location>
</feature>
<dbReference type="Pfam" id="PF01256">
    <property type="entry name" value="Carb_kinase"/>
    <property type="match status" value="1"/>
</dbReference>